<sequence length="75" mass="8393">MTTVQRNQELTLRGSSRFVKPWMIDGIIDIMGFNVILNDQNSGCGGFWNIIDKTSPNPRHPSINAFGIVEQTRSA</sequence>
<keyword evidence="2" id="KW-1185">Reference proteome</keyword>
<dbReference type="Proteomes" id="UP000059188">
    <property type="component" value="Unassembled WGS sequence"/>
</dbReference>
<proteinExistence type="predicted"/>
<evidence type="ECO:0000313" key="1">
    <source>
        <dbReference type="EMBL" id="CEL54918.1"/>
    </source>
</evidence>
<organism evidence="1 2">
    <name type="scientific">Thanatephorus cucumeris (strain AG1-IB / isolate 7/3/14)</name>
    <name type="common">Lettuce bottom rot fungus</name>
    <name type="synonym">Rhizoctonia solani</name>
    <dbReference type="NCBI Taxonomy" id="1108050"/>
    <lineage>
        <taxon>Eukaryota</taxon>
        <taxon>Fungi</taxon>
        <taxon>Dikarya</taxon>
        <taxon>Basidiomycota</taxon>
        <taxon>Agaricomycotina</taxon>
        <taxon>Agaricomycetes</taxon>
        <taxon>Cantharellales</taxon>
        <taxon>Ceratobasidiaceae</taxon>
        <taxon>Rhizoctonia</taxon>
        <taxon>Rhizoctonia solani AG-1</taxon>
    </lineage>
</organism>
<dbReference type="EMBL" id="LN679118">
    <property type="protein sequence ID" value="CEL54918.1"/>
    <property type="molecule type" value="Genomic_DNA"/>
</dbReference>
<accession>A0A0B7FFD2</accession>
<protein>
    <submittedName>
        <fullName evidence="1">Uncharacterized protein</fullName>
    </submittedName>
</protein>
<dbReference type="AlphaFoldDB" id="A0A0B7FFD2"/>
<name>A0A0B7FFD2_THACB</name>
<evidence type="ECO:0000313" key="2">
    <source>
        <dbReference type="Proteomes" id="UP000059188"/>
    </source>
</evidence>
<reference evidence="1 2" key="1">
    <citation type="submission" date="2014-11" db="EMBL/GenBank/DDBJ databases">
        <authorList>
            <person name="Wibberg Daniel"/>
        </authorList>
    </citation>
    <scope>NUCLEOTIDE SEQUENCE [LARGE SCALE GENOMIC DNA]</scope>
    <source>
        <strain evidence="1">Rhizoctonia solani AG1-IB 7/3/14</strain>
    </source>
</reference>
<gene>
    <name evidence="1" type="ORF">RSOLAG1IB_07410</name>
</gene>